<evidence type="ECO:0008006" key="6">
    <source>
        <dbReference type="Google" id="ProtNLM"/>
    </source>
</evidence>
<accession>A0AAD9APB8</accession>
<dbReference type="PANTHER" id="PTHR33365:SF11">
    <property type="entry name" value="TAT PATHWAY SIGNAL SEQUENCE"/>
    <property type="match status" value="1"/>
</dbReference>
<keyword evidence="5" id="KW-1185">Reference proteome</keyword>
<organism evidence="4 5">
    <name type="scientific">Colletotrichum chrysophilum</name>
    <dbReference type="NCBI Taxonomy" id="1836956"/>
    <lineage>
        <taxon>Eukaryota</taxon>
        <taxon>Fungi</taxon>
        <taxon>Dikarya</taxon>
        <taxon>Ascomycota</taxon>
        <taxon>Pezizomycotina</taxon>
        <taxon>Sordariomycetes</taxon>
        <taxon>Hypocreomycetidae</taxon>
        <taxon>Glomerellales</taxon>
        <taxon>Glomerellaceae</taxon>
        <taxon>Colletotrichum</taxon>
        <taxon>Colletotrichum gloeosporioides species complex</taxon>
    </lineage>
</organism>
<evidence type="ECO:0000313" key="4">
    <source>
        <dbReference type="EMBL" id="KAK1851090.1"/>
    </source>
</evidence>
<comment type="caution">
    <text evidence="4">The sequence shown here is derived from an EMBL/GenBank/DDBJ whole genome shotgun (WGS) entry which is preliminary data.</text>
</comment>
<dbReference type="Proteomes" id="UP001243330">
    <property type="component" value="Unassembled WGS sequence"/>
</dbReference>
<proteinExistence type="inferred from homology"/>
<comment type="similarity">
    <text evidence="3">Belongs to the ustYa family.</text>
</comment>
<evidence type="ECO:0000313" key="5">
    <source>
        <dbReference type="Proteomes" id="UP001243330"/>
    </source>
</evidence>
<name>A0AAD9APB8_9PEZI</name>
<evidence type="ECO:0000256" key="2">
    <source>
        <dbReference type="ARBA" id="ARBA00023002"/>
    </source>
</evidence>
<dbReference type="AlphaFoldDB" id="A0AAD9APB8"/>
<evidence type="ECO:0000256" key="1">
    <source>
        <dbReference type="ARBA" id="ARBA00004685"/>
    </source>
</evidence>
<keyword evidence="2" id="KW-0560">Oxidoreductase</keyword>
<gene>
    <name evidence="4" type="ORF">CCHR01_06319</name>
</gene>
<dbReference type="GO" id="GO:0016491">
    <property type="term" value="F:oxidoreductase activity"/>
    <property type="evidence" value="ECO:0007669"/>
    <property type="project" value="UniProtKB-KW"/>
</dbReference>
<evidence type="ECO:0000256" key="3">
    <source>
        <dbReference type="ARBA" id="ARBA00035112"/>
    </source>
</evidence>
<dbReference type="Pfam" id="PF11807">
    <property type="entry name" value="UstYa"/>
    <property type="match status" value="1"/>
</dbReference>
<dbReference type="EMBL" id="JAQOWY010000104">
    <property type="protein sequence ID" value="KAK1851090.1"/>
    <property type="molecule type" value="Genomic_DNA"/>
</dbReference>
<comment type="pathway">
    <text evidence="1">Mycotoxin biosynthesis.</text>
</comment>
<dbReference type="PANTHER" id="PTHR33365">
    <property type="entry name" value="YALI0B05434P"/>
    <property type="match status" value="1"/>
</dbReference>
<dbReference type="InterPro" id="IPR021765">
    <property type="entry name" value="UstYa-like"/>
</dbReference>
<dbReference type="GO" id="GO:0043386">
    <property type="term" value="P:mycotoxin biosynthetic process"/>
    <property type="evidence" value="ECO:0007669"/>
    <property type="project" value="InterPro"/>
</dbReference>
<reference evidence="4" key="1">
    <citation type="submission" date="2023-01" db="EMBL/GenBank/DDBJ databases">
        <title>Colletotrichum chrysophilum M932 genome sequence.</title>
        <authorList>
            <person name="Baroncelli R."/>
        </authorList>
    </citation>
    <scope>NUCLEOTIDE SEQUENCE</scope>
    <source>
        <strain evidence="4">M932</strain>
    </source>
</reference>
<protein>
    <recommendedName>
        <fullName evidence="6">Oxidase ustYa</fullName>
    </recommendedName>
</protein>
<sequence length="175" mass="19548">MPAFKAEPSPESNEAWHALSMGHSLVELNKSEAQTMYIGDGLPTTNPATELYGVSWTHQLHCLGMIRQGFWDVFRQRNEFLDPSPSASLTKSKTDPKGHYLDHLQHCFDYLQQAILCAGDVTFEGRAPEVMDEPPKINGYGAAHQCRDMVRDSQSSDFNQDVSALILKSSQIECC</sequence>